<comment type="subunit">
    <text evidence="2 3">Homodimer.</text>
</comment>
<accession>A0A926NCI8</accession>
<dbReference type="PIRSF" id="PIRSF029008">
    <property type="entry name" value="MecA"/>
    <property type="match status" value="1"/>
</dbReference>
<dbReference type="PANTHER" id="PTHR39161:SF2">
    <property type="entry name" value="ADAPTER PROTEIN MECA 2"/>
    <property type="match status" value="1"/>
</dbReference>
<sequence length="195" mass="22726">MRLERLNYNKIKIFLTLDDLTDRGLTKEDLWKDSLKVHQLFREMMNEASEELGFEAHGPIAVEVYSLQAQGMVVIVTNNEENYEVDEDFSDDYIEMQVKLDESMDIVYEFASFEDLIQLSHHLHSLGITGGAVHSYQNLYYLEMEKIQSIPVDDMVAILAEYGNPTHLTIYRLHEYGKVIFSDQAIEKIKSYFKL</sequence>
<dbReference type="InterPro" id="IPR008681">
    <property type="entry name" value="Neg-reg_MecA"/>
</dbReference>
<dbReference type="EMBL" id="JACXAI010000001">
    <property type="protein sequence ID" value="MBD1378640.1"/>
    <property type="molecule type" value="Genomic_DNA"/>
</dbReference>
<keyword evidence="3" id="KW-0749">Sporulation</keyword>
<comment type="function">
    <text evidence="3">Enables the recognition and targeting of unfolded and aggregated proteins to the ClpC protease or to other proteins involved in proteolysis. Acts negatively in the development of competence by binding ComK and recruiting it to the ClpCP protease. When overexpressed, inhibits sporulation. Also involved in Spx degradation by ClpC.</text>
</comment>
<dbReference type="Proteomes" id="UP000626844">
    <property type="component" value="Unassembled WGS sequence"/>
</dbReference>
<evidence type="ECO:0000313" key="5">
    <source>
        <dbReference type="Proteomes" id="UP000626844"/>
    </source>
</evidence>
<dbReference type="GO" id="GO:0030435">
    <property type="term" value="P:sporulation resulting in formation of a cellular spore"/>
    <property type="evidence" value="ECO:0007669"/>
    <property type="project" value="UniProtKB-KW"/>
</dbReference>
<name>A0A926NCI8_9BACI</name>
<keyword evidence="3" id="KW-0178">Competence</keyword>
<dbReference type="GO" id="GO:0045808">
    <property type="term" value="P:negative regulation of establishment of competence for transformation"/>
    <property type="evidence" value="ECO:0007669"/>
    <property type="project" value="UniProtKB-UniRule"/>
</dbReference>
<evidence type="ECO:0000256" key="2">
    <source>
        <dbReference type="ARBA" id="ARBA00011738"/>
    </source>
</evidence>
<comment type="domain">
    <text evidence="3">The N-terminal domain has binding sites for ComK and probably for unfolded/aggregated proteins; the C-terminal domain interacts with ClpC.</text>
</comment>
<dbReference type="HAMAP" id="MF_01124">
    <property type="entry name" value="MecA"/>
    <property type="match status" value="1"/>
</dbReference>
<dbReference type="GO" id="GO:0030420">
    <property type="term" value="P:establishment of competence for transformation"/>
    <property type="evidence" value="ECO:0007669"/>
    <property type="project" value="UniProtKB-KW"/>
</dbReference>
<dbReference type="PANTHER" id="PTHR39161">
    <property type="entry name" value="ADAPTER PROTEIN MECA"/>
    <property type="match status" value="1"/>
</dbReference>
<dbReference type="AlphaFoldDB" id="A0A926NCI8"/>
<dbReference type="GO" id="GO:0042174">
    <property type="term" value="P:negative regulation of sporulation resulting in formation of a cellular spore"/>
    <property type="evidence" value="ECO:0007669"/>
    <property type="project" value="UniProtKB-UniRule"/>
</dbReference>
<dbReference type="Gene3D" id="3.30.70.1950">
    <property type="match status" value="1"/>
</dbReference>
<reference evidence="4" key="1">
    <citation type="submission" date="2020-09" db="EMBL/GenBank/DDBJ databases">
        <title>A novel bacterium of genus Bacillus, isolated from South China Sea.</title>
        <authorList>
            <person name="Huang H."/>
            <person name="Mo K."/>
            <person name="Hu Y."/>
        </authorList>
    </citation>
    <scope>NUCLEOTIDE SEQUENCE</scope>
    <source>
        <strain evidence="4">IB182487</strain>
    </source>
</reference>
<dbReference type="RefSeq" id="WP_191154598.1">
    <property type="nucleotide sequence ID" value="NZ_JACXAI010000001.1"/>
</dbReference>
<protein>
    <recommendedName>
        <fullName evidence="3">Adapter protein MecA</fullName>
    </recommendedName>
</protein>
<dbReference type="InterPro" id="IPR038471">
    <property type="entry name" value="MecA_C_sf"/>
</dbReference>
<evidence type="ECO:0000256" key="3">
    <source>
        <dbReference type="HAMAP-Rule" id="MF_01124"/>
    </source>
</evidence>
<keyword evidence="5" id="KW-1185">Reference proteome</keyword>
<dbReference type="GO" id="GO:0030674">
    <property type="term" value="F:protein-macromolecule adaptor activity"/>
    <property type="evidence" value="ECO:0007669"/>
    <property type="project" value="UniProtKB-UniRule"/>
</dbReference>
<gene>
    <name evidence="3" type="primary">mecA</name>
    <name evidence="4" type="ORF">IC621_00220</name>
</gene>
<evidence type="ECO:0000256" key="1">
    <source>
        <dbReference type="ARBA" id="ARBA00005397"/>
    </source>
</evidence>
<proteinExistence type="inferred from homology"/>
<evidence type="ECO:0000313" key="4">
    <source>
        <dbReference type="EMBL" id="MBD1378640.1"/>
    </source>
</evidence>
<comment type="caution">
    <text evidence="4">The sequence shown here is derived from an EMBL/GenBank/DDBJ whole genome shotgun (WGS) entry which is preliminary data.</text>
</comment>
<dbReference type="NCBIfam" id="NF002781">
    <property type="entry name" value="PRK02899.1"/>
    <property type="match status" value="1"/>
</dbReference>
<dbReference type="Pfam" id="PF05389">
    <property type="entry name" value="MecA"/>
    <property type="match status" value="1"/>
</dbReference>
<comment type="similarity">
    <text evidence="1 3">Belongs to the MecA family.</text>
</comment>
<organism evidence="4 5">
    <name type="scientific">Metabacillus arenae</name>
    <dbReference type="NCBI Taxonomy" id="2771434"/>
    <lineage>
        <taxon>Bacteria</taxon>
        <taxon>Bacillati</taxon>
        <taxon>Bacillota</taxon>
        <taxon>Bacilli</taxon>
        <taxon>Bacillales</taxon>
        <taxon>Bacillaceae</taxon>
        <taxon>Metabacillus</taxon>
    </lineage>
</organism>